<comment type="subcellular location">
    <subcellularLocation>
        <location evidence="1">Membrane</location>
        <topology evidence="1">Multi-pass membrane protein</topology>
    </subcellularLocation>
</comment>
<dbReference type="PIRSF" id="PIRSF006648">
    <property type="entry name" value="DrrB"/>
    <property type="match status" value="1"/>
</dbReference>
<feature type="domain" description="ABC transmembrane type-2" evidence="6">
    <location>
        <begin position="45"/>
        <end position="272"/>
    </location>
</feature>
<dbReference type="InterPro" id="IPR047817">
    <property type="entry name" value="ABC2_TM_bact-type"/>
</dbReference>
<evidence type="ECO:0000256" key="1">
    <source>
        <dbReference type="ARBA" id="ARBA00004141"/>
    </source>
</evidence>
<keyword evidence="2 5" id="KW-0812">Transmembrane</keyword>
<gene>
    <name evidence="7" type="ORF">UFOPK1493_01014</name>
</gene>
<dbReference type="PANTHER" id="PTHR43229">
    <property type="entry name" value="NODULATION PROTEIN J"/>
    <property type="match status" value="1"/>
</dbReference>
<dbReference type="PANTHER" id="PTHR43229:SF2">
    <property type="entry name" value="NODULATION PROTEIN J"/>
    <property type="match status" value="1"/>
</dbReference>
<evidence type="ECO:0000256" key="4">
    <source>
        <dbReference type="ARBA" id="ARBA00023136"/>
    </source>
</evidence>
<dbReference type="GO" id="GO:0140359">
    <property type="term" value="F:ABC-type transporter activity"/>
    <property type="evidence" value="ECO:0007669"/>
    <property type="project" value="InterPro"/>
</dbReference>
<sequence length="272" mass="29274">MTAATAMALPSHPPMSEPGTGFRWAVRDTIAMTGRNLRVMTRLPQVLVFSLVQPVIFVLMFRYVFGGAIQIPGRDYVDYLMPGIFVQTVSFGAINTAIGLAEDKNKGLLERLRSLPMSRSAVLGGRVLADTIRNVVIIVLMILIGLLVGFRTHTNLLLVLAGIGILVVFGFGLAWLFALIGLSVTNAEAAQAAAFPIMAPLVFASNAFVDPSTMPDWLGWWAERQPVSKATEAARALMLGGPTAGPVTASLLWTLGITAVLAPLAIRRYRRS</sequence>
<dbReference type="InterPro" id="IPR013525">
    <property type="entry name" value="ABC2_TM"/>
</dbReference>
<keyword evidence="4 5" id="KW-0472">Membrane</keyword>
<protein>
    <submittedName>
        <fullName evidence="7">Unannotated protein</fullName>
    </submittedName>
</protein>
<feature type="transmembrane region" description="Helical" evidence="5">
    <location>
        <begin position="247"/>
        <end position="266"/>
    </location>
</feature>
<proteinExistence type="predicted"/>
<dbReference type="InterPro" id="IPR000412">
    <property type="entry name" value="ABC_2_transport"/>
</dbReference>
<feature type="transmembrane region" description="Helical" evidence="5">
    <location>
        <begin position="192"/>
        <end position="209"/>
    </location>
</feature>
<dbReference type="PROSITE" id="PS51012">
    <property type="entry name" value="ABC_TM2"/>
    <property type="match status" value="1"/>
</dbReference>
<keyword evidence="3 5" id="KW-1133">Transmembrane helix</keyword>
<feature type="transmembrane region" description="Helical" evidence="5">
    <location>
        <begin position="123"/>
        <end position="150"/>
    </location>
</feature>
<dbReference type="AlphaFoldDB" id="A0A6J6CG87"/>
<dbReference type="EMBL" id="CAEZSR010000026">
    <property type="protein sequence ID" value="CAB4550421.1"/>
    <property type="molecule type" value="Genomic_DNA"/>
</dbReference>
<feature type="transmembrane region" description="Helical" evidence="5">
    <location>
        <begin position="46"/>
        <end position="64"/>
    </location>
</feature>
<organism evidence="7">
    <name type="scientific">freshwater metagenome</name>
    <dbReference type="NCBI Taxonomy" id="449393"/>
    <lineage>
        <taxon>unclassified sequences</taxon>
        <taxon>metagenomes</taxon>
        <taxon>ecological metagenomes</taxon>
    </lineage>
</organism>
<evidence type="ECO:0000256" key="5">
    <source>
        <dbReference type="SAM" id="Phobius"/>
    </source>
</evidence>
<evidence type="ECO:0000256" key="3">
    <source>
        <dbReference type="ARBA" id="ARBA00022989"/>
    </source>
</evidence>
<dbReference type="InterPro" id="IPR051784">
    <property type="entry name" value="Nod_factor_ABC_transporter"/>
</dbReference>
<dbReference type="GO" id="GO:0043190">
    <property type="term" value="C:ATP-binding cassette (ABC) transporter complex"/>
    <property type="evidence" value="ECO:0007669"/>
    <property type="project" value="InterPro"/>
</dbReference>
<dbReference type="Pfam" id="PF01061">
    <property type="entry name" value="ABC2_membrane"/>
    <property type="match status" value="1"/>
</dbReference>
<name>A0A6J6CG87_9ZZZZ</name>
<evidence type="ECO:0000259" key="6">
    <source>
        <dbReference type="PROSITE" id="PS51012"/>
    </source>
</evidence>
<feature type="transmembrane region" description="Helical" evidence="5">
    <location>
        <begin position="156"/>
        <end position="180"/>
    </location>
</feature>
<feature type="transmembrane region" description="Helical" evidence="5">
    <location>
        <begin position="84"/>
        <end position="102"/>
    </location>
</feature>
<accession>A0A6J6CG87</accession>
<evidence type="ECO:0000256" key="2">
    <source>
        <dbReference type="ARBA" id="ARBA00022692"/>
    </source>
</evidence>
<evidence type="ECO:0000313" key="7">
    <source>
        <dbReference type="EMBL" id="CAB4550421.1"/>
    </source>
</evidence>
<reference evidence="7" key="1">
    <citation type="submission" date="2020-05" db="EMBL/GenBank/DDBJ databases">
        <authorList>
            <person name="Chiriac C."/>
            <person name="Salcher M."/>
            <person name="Ghai R."/>
            <person name="Kavagutti S V."/>
        </authorList>
    </citation>
    <scope>NUCLEOTIDE SEQUENCE</scope>
</reference>